<proteinExistence type="predicted"/>
<dbReference type="Proteomes" id="UP001642409">
    <property type="component" value="Unassembled WGS sequence"/>
</dbReference>
<dbReference type="AlphaFoldDB" id="A0AA86UU52"/>
<dbReference type="EMBL" id="CATOUU010000983">
    <property type="protein sequence ID" value="CAI9964947.1"/>
    <property type="molecule type" value="Genomic_DNA"/>
</dbReference>
<evidence type="ECO:0000313" key="2">
    <source>
        <dbReference type="EMBL" id="CAL6024358.1"/>
    </source>
</evidence>
<accession>A0AA86UU52</accession>
<reference evidence="1" key="1">
    <citation type="submission" date="2023-06" db="EMBL/GenBank/DDBJ databases">
        <authorList>
            <person name="Kurt Z."/>
        </authorList>
    </citation>
    <scope>NUCLEOTIDE SEQUENCE</scope>
</reference>
<sequence>MYIQHYSNVYQLNDNLTLSYVTNIPNLTIDSPNAWSGRIFSLDDNLYAHNYNGSASYCGMLHILENNTFREVMEMTGTFFHFGNNVYVWDYRNYSLSKLSSDLQLTTIVQKTQNNIFENNYASWTNGILILQLNSYYIKLNMLTGSLYKKYYVNHEPVCELTENDQTVQVEYIQQSNIPELGQCGYQLKDEGIDQTFGQGSAEQLRQVQMKLQFKSPFQYTDQCFEAYYSNIIEKYNRTSTIIKNQIRIQRNRFQRVIQLHYKITDTFLNIFAIYE</sequence>
<gene>
    <name evidence="2" type="ORF">HINF_LOCUS29579</name>
    <name evidence="1" type="ORF">HINF_LOCUS52592</name>
</gene>
<dbReference type="EMBL" id="CAXDID020000095">
    <property type="protein sequence ID" value="CAL6024358.1"/>
    <property type="molecule type" value="Genomic_DNA"/>
</dbReference>
<evidence type="ECO:0000313" key="1">
    <source>
        <dbReference type="EMBL" id="CAI9964947.1"/>
    </source>
</evidence>
<protein>
    <submittedName>
        <fullName evidence="2">Hypothetical_protein</fullName>
    </submittedName>
</protein>
<name>A0AA86UU52_9EUKA</name>
<keyword evidence="3" id="KW-1185">Reference proteome</keyword>
<reference evidence="2 3" key="2">
    <citation type="submission" date="2024-07" db="EMBL/GenBank/DDBJ databases">
        <authorList>
            <person name="Akdeniz Z."/>
        </authorList>
    </citation>
    <scope>NUCLEOTIDE SEQUENCE [LARGE SCALE GENOMIC DNA]</scope>
</reference>
<comment type="caution">
    <text evidence="1">The sequence shown here is derived from an EMBL/GenBank/DDBJ whole genome shotgun (WGS) entry which is preliminary data.</text>
</comment>
<evidence type="ECO:0000313" key="3">
    <source>
        <dbReference type="Proteomes" id="UP001642409"/>
    </source>
</evidence>
<organism evidence="1">
    <name type="scientific">Hexamita inflata</name>
    <dbReference type="NCBI Taxonomy" id="28002"/>
    <lineage>
        <taxon>Eukaryota</taxon>
        <taxon>Metamonada</taxon>
        <taxon>Diplomonadida</taxon>
        <taxon>Hexamitidae</taxon>
        <taxon>Hexamitinae</taxon>
        <taxon>Hexamita</taxon>
    </lineage>
</organism>